<reference evidence="2 3" key="1">
    <citation type="journal article" date="2018" name="New Phytol.">
        <title>Comparative genomics and transcriptomics depict ericoid mycorrhizal fungi as versatile saprotrophs and plant mutualists.</title>
        <authorList>
            <person name="Martino E."/>
            <person name="Morin E."/>
            <person name="Grelet G.A."/>
            <person name="Kuo A."/>
            <person name="Kohler A."/>
            <person name="Daghino S."/>
            <person name="Barry K.W."/>
            <person name="Cichocki N."/>
            <person name="Clum A."/>
            <person name="Dockter R.B."/>
            <person name="Hainaut M."/>
            <person name="Kuo R.C."/>
            <person name="LaButti K."/>
            <person name="Lindahl B.D."/>
            <person name="Lindquist E.A."/>
            <person name="Lipzen A."/>
            <person name="Khouja H.R."/>
            <person name="Magnuson J."/>
            <person name="Murat C."/>
            <person name="Ohm R.A."/>
            <person name="Singer S.W."/>
            <person name="Spatafora J.W."/>
            <person name="Wang M."/>
            <person name="Veneault-Fourrey C."/>
            <person name="Henrissat B."/>
            <person name="Grigoriev I.V."/>
            <person name="Martin F.M."/>
            <person name="Perotto S."/>
        </authorList>
    </citation>
    <scope>NUCLEOTIDE SEQUENCE [LARGE SCALE GENOMIC DNA]</scope>
    <source>
        <strain evidence="2 3">ATCC 22711</strain>
    </source>
</reference>
<feature type="compositionally biased region" description="Basic and acidic residues" evidence="1">
    <location>
        <begin position="18"/>
        <end position="27"/>
    </location>
</feature>
<sequence length="194" mass="22011">MGVEIAPNTRRQNSPTKGETKSEKELPDPEGLGKLGEEIQVPSPNPHNVLGDGRVNGPGGFHSVDQQTGPQGPPSNGPAQLVEDDNQFMDKDSDHNSTADVPKMDWTEFEQRYENAMIDANKVEDDLVLEFEKLSKAFFYWAEASAQRDNDRAWKRLKTRERYVQLSEQRLEQKKMHYVEVVQAFQKALALLSR</sequence>
<accession>A0A2T3AR76</accession>
<feature type="region of interest" description="Disordered" evidence="1">
    <location>
        <begin position="1"/>
        <end position="103"/>
    </location>
</feature>
<protein>
    <submittedName>
        <fullName evidence="2">Uncharacterized protein</fullName>
    </submittedName>
</protein>
<dbReference type="EMBL" id="KZ679018">
    <property type="protein sequence ID" value="PSS08764.1"/>
    <property type="molecule type" value="Genomic_DNA"/>
</dbReference>
<evidence type="ECO:0000313" key="3">
    <source>
        <dbReference type="Proteomes" id="UP000241818"/>
    </source>
</evidence>
<evidence type="ECO:0000256" key="1">
    <source>
        <dbReference type="SAM" id="MobiDB-lite"/>
    </source>
</evidence>
<dbReference type="AlphaFoldDB" id="A0A2T3AR76"/>
<dbReference type="RefSeq" id="XP_024717162.1">
    <property type="nucleotide sequence ID" value="XM_024867136.1"/>
</dbReference>
<feature type="compositionally biased region" description="Basic and acidic residues" evidence="1">
    <location>
        <begin position="88"/>
        <end position="103"/>
    </location>
</feature>
<keyword evidence="3" id="KW-1185">Reference proteome</keyword>
<dbReference type="OrthoDB" id="5335351at2759"/>
<organism evidence="2 3">
    <name type="scientific">Amorphotheca resinae ATCC 22711</name>
    <dbReference type="NCBI Taxonomy" id="857342"/>
    <lineage>
        <taxon>Eukaryota</taxon>
        <taxon>Fungi</taxon>
        <taxon>Dikarya</taxon>
        <taxon>Ascomycota</taxon>
        <taxon>Pezizomycotina</taxon>
        <taxon>Leotiomycetes</taxon>
        <taxon>Helotiales</taxon>
        <taxon>Amorphothecaceae</taxon>
        <taxon>Amorphotheca</taxon>
    </lineage>
</organism>
<proteinExistence type="predicted"/>
<dbReference type="InParanoid" id="A0A2T3AR76"/>
<name>A0A2T3AR76_AMORE</name>
<evidence type="ECO:0000313" key="2">
    <source>
        <dbReference type="EMBL" id="PSS08764.1"/>
    </source>
</evidence>
<dbReference type="GeneID" id="36575217"/>
<dbReference type="STRING" id="857342.A0A2T3AR76"/>
<gene>
    <name evidence="2" type="ORF">M430DRAFT_37513</name>
</gene>
<dbReference type="Proteomes" id="UP000241818">
    <property type="component" value="Unassembled WGS sequence"/>
</dbReference>